<dbReference type="EMBL" id="JAGXTP010000003">
    <property type="protein sequence ID" value="MBS3850218.1"/>
    <property type="molecule type" value="Genomic_DNA"/>
</dbReference>
<dbReference type="InterPro" id="IPR016181">
    <property type="entry name" value="Acyl_CoA_acyltransferase"/>
</dbReference>
<dbReference type="InterPro" id="IPR000182">
    <property type="entry name" value="GNAT_dom"/>
</dbReference>
<dbReference type="SUPFAM" id="SSF55729">
    <property type="entry name" value="Acyl-CoA N-acyltransferases (Nat)"/>
    <property type="match status" value="1"/>
</dbReference>
<dbReference type="AlphaFoldDB" id="A0A942E8U3"/>
<name>A0A942E8U3_9HYPH</name>
<organism evidence="2 3">
    <name type="scientific">Devosia litorisediminis</name>
    <dbReference type="NCBI Taxonomy" id="2829817"/>
    <lineage>
        <taxon>Bacteria</taxon>
        <taxon>Pseudomonadati</taxon>
        <taxon>Pseudomonadota</taxon>
        <taxon>Alphaproteobacteria</taxon>
        <taxon>Hyphomicrobiales</taxon>
        <taxon>Devosiaceae</taxon>
        <taxon>Devosia</taxon>
    </lineage>
</organism>
<dbReference type="Gene3D" id="3.40.630.30">
    <property type="match status" value="1"/>
</dbReference>
<dbReference type="PROSITE" id="PS51186">
    <property type="entry name" value="GNAT"/>
    <property type="match status" value="1"/>
</dbReference>
<dbReference type="GO" id="GO:0016747">
    <property type="term" value="F:acyltransferase activity, transferring groups other than amino-acyl groups"/>
    <property type="evidence" value="ECO:0007669"/>
    <property type="project" value="InterPro"/>
</dbReference>
<feature type="domain" description="N-acetyltransferase" evidence="1">
    <location>
        <begin position="25"/>
        <end position="174"/>
    </location>
</feature>
<dbReference type="InterPro" id="IPR051531">
    <property type="entry name" value="N-acetyltransferase"/>
</dbReference>
<gene>
    <name evidence="2" type="ORF">KD146_16080</name>
</gene>
<protein>
    <submittedName>
        <fullName evidence="2">GNAT family N-acetyltransferase</fullName>
    </submittedName>
</protein>
<dbReference type="RefSeq" id="WP_212659849.1">
    <property type="nucleotide sequence ID" value="NZ_JAGXTP010000003.1"/>
</dbReference>
<evidence type="ECO:0000259" key="1">
    <source>
        <dbReference type="PROSITE" id="PS51186"/>
    </source>
</evidence>
<comment type="caution">
    <text evidence="2">The sequence shown here is derived from an EMBL/GenBank/DDBJ whole genome shotgun (WGS) entry which is preliminary data.</text>
</comment>
<proteinExistence type="predicted"/>
<dbReference type="Proteomes" id="UP000678281">
    <property type="component" value="Unassembled WGS sequence"/>
</dbReference>
<keyword evidence="3" id="KW-1185">Reference proteome</keyword>
<sequence length="179" mass="19069">MDSITKNLPASIETDRLVLTTPTLAHVPEMAVLANSEAIYSVLSRLPHPYAQSDGKFFVESIARGDSEFAWSILLQDKFIGVVGLHLFADKPAELGYWLGEPHWGMGYGSEAASAVVAAARNAGFVTLSACALTTNTASLNLLRRIGFSQTHQGPGPQGTNAGAPTTFMRLDFANGETT</sequence>
<accession>A0A942E8U3</accession>
<dbReference type="PANTHER" id="PTHR43792:SF1">
    <property type="entry name" value="N-ACETYLTRANSFERASE DOMAIN-CONTAINING PROTEIN"/>
    <property type="match status" value="1"/>
</dbReference>
<evidence type="ECO:0000313" key="2">
    <source>
        <dbReference type="EMBL" id="MBS3850218.1"/>
    </source>
</evidence>
<dbReference type="PANTHER" id="PTHR43792">
    <property type="entry name" value="GNAT FAMILY, PUTATIVE (AFU_ORTHOLOGUE AFUA_3G00765)-RELATED-RELATED"/>
    <property type="match status" value="1"/>
</dbReference>
<dbReference type="Pfam" id="PF13302">
    <property type="entry name" value="Acetyltransf_3"/>
    <property type="match status" value="1"/>
</dbReference>
<evidence type="ECO:0000313" key="3">
    <source>
        <dbReference type="Proteomes" id="UP000678281"/>
    </source>
</evidence>
<reference evidence="2" key="1">
    <citation type="submission" date="2021-04" db="EMBL/GenBank/DDBJ databases">
        <title>Devosia litorisediminis sp. nov., isolated from a sand dune.</title>
        <authorList>
            <person name="Park S."/>
            <person name="Yoon J.-H."/>
        </authorList>
    </citation>
    <scope>NUCLEOTIDE SEQUENCE</scope>
    <source>
        <strain evidence="2">BSSL-BM10</strain>
    </source>
</reference>